<evidence type="ECO:0000313" key="2">
    <source>
        <dbReference type="EMBL" id="KAK3349307.1"/>
    </source>
</evidence>
<protein>
    <submittedName>
        <fullName evidence="2">Uncharacterized protein</fullName>
    </submittedName>
</protein>
<reference evidence="2" key="2">
    <citation type="submission" date="2023-06" db="EMBL/GenBank/DDBJ databases">
        <authorList>
            <consortium name="Lawrence Berkeley National Laboratory"/>
            <person name="Haridas S."/>
            <person name="Hensen N."/>
            <person name="Bonometti L."/>
            <person name="Westerberg I."/>
            <person name="Brannstrom I.O."/>
            <person name="Guillou S."/>
            <person name="Cros-Aarteil S."/>
            <person name="Calhoun S."/>
            <person name="Kuo A."/>
            <person name="Mondo S."/>
            <person name="Pangilinan J."/>
            <person name="Riley R."/>
            <person name="Labutti K."/>
            <person name="Andreopoulos B."/>
            <person name="Lipzen A."/>
            <person name="Chen C."/>
            <person name="Yanf M."/>
            <person name="Daum C."/>
            <person name="Ng V."/>
            <person name="Clum A."/>
            <person name="Steindorff A."/>
            <person name="Ohm R."/>
            <person name="Martin F."/>
            <person name="Silar P."/>
            <person name="Natvig D."/>
            <person name="Lalanne C."/>
            <person name="Gautier V."/>
            <person name="Ament-Velasquez S.L."/>
            <person name="Kruys A."/>
            <person name="Hutchinson M.I."/>
            <person name="Powell A.J."/>
            <person name="Barry K."/>
            <person name="Miller A.N."/>
            <person name="Grigoriev I.V."/>
            <person name="Debuchy R."/>
            <person name="Gladieux P."/>
            <person name="Thoren M.H."/>
            <person name="Johannesson H."/>
        </authorList>
    </citation>
    <scope>NUCLEOTIDE SEQUENCE</scope>
    <source>
        <strain evidence="2">CBS 955.72</strain>
    </source>
</reference>
<keyword evidence="3" id="KW-1185">Reference proteome</keyword>
<proteinExistence type="predicted"/>
<organism evidence="2 3">
    <name type="scientific">Lasiosphaeria hispida</name>
    <dbReference type="NCBI Taxonomy" id="260671"/>
    <lineage>
        <taxon>Eukaryota</taxon>
        <taxon>Fungi</taxon>
        <taxon>Dikarya</taxon>
        <taxon>Ascomycota</taxon>
        <taxon>Pezizomycotina</taxon>
        <taxon>Sordariomycetes</taxon>
        <taxon>Sordariomycetidae</taxon>
        <taxon>Sordariales</taxon>
        <taxon>Lasiosphaeriaceae</taxon>
        <taxon>Lasiosphaeria</taxon>
    </lineage>
</organism>
<evidence type="ECO:0000313" key="3">
    <source>
        <dbReference type="Proteomes" id="UP001275084"/>
    </source>
</evidence>
<reference evidence="2" key="1">
    <citation type="journal article" date="2023" name="Mol. Phylogenet. Evol.">
        <title>Genome-scale phylogeny and comparative genomics of the fungal order Sordariales.</title>
        <authorList>
            <person name="Hensen N."/>
            <person name="Bonometti L."/>
            <person name="Westerberg I."/>
            <person name="Brannstrom I.O."/>
            <person name="Guillou S."/>
            <person name="Cros-Aarteil S."/>
            <person name="Calhoun S."/>
            <person name="Haridas S."/>
            <person name="Kuo A."/>
            <person name="Mondo S."/>
            <person name="Pangilinan J."/>
            <person name="Riley R."/>
            <person name="LaButti K."/>
            <person name="Andreopoulos B."/>
            <person name="Lipzen A."/>
            <person name="Chen C."/>
            <person name="Yan M."/>
            <person name="Daum C."/>
            <person name="Ng V."/>
            <person name="Clum A."/>
            <person name="Steindorff A."/>
            <person name="Ohm R.A."/>
            <person name="Martin F."/>
            <person name="Silar P."/>
            <person name="Natvig D.O."/>
            <person name="Lalanne C."/>
            <person name="Gautier V."/>
            <person name="Ament-Velasquez S.L."/>
            <person name="Kruys A."/>
            <person name="Hutchinson M.I."/>
            <person name="Powell A.J."/>
            <person name="Barry K."/>
            <person name="Miller A.N."/>
            <person name="Grigoriev I.V."/>
            <person name="Debuchy R."/>
            <person name="Gladieux P."/>
            <person name="Hiltunen Thoren M."/>
            <person name="Johannesson H."/>
        </authorList>
    </citation>
    <scope>NUCLEOTIDE SEQUENCE</scope>
    <source>
        <strain evidence="2">CBS 955.72</strain>
    </source>
</reference>
<feature type="compositionally biased region" description="Basic and acidic residues" evidence="1">
    <location>
        <begin position="53"/>
        <end position="67"/>
    </location>
</feature>
<name>A0AAJ0HEF9_9PEZI</name>
<accession>A0AAJ0HEF9</accession>
<sequence length="150" mass="16918">MPTCEGPVRPMGASTSVHPLKGRPLALERFRPVRWPSPRRGSRGRRQFLVNRRQKEATKTKRNKERIDATRQADCHLSTWVFAALATQTSPSCPGSLCSPQNHRPSCDRTPGDGDLKICHARRARMTLSLGQLHSQKNGQRNVAWWCLVV</sequence>
<feature type="region of interest" description="Disordered" evidence="1">
    <location>
        <begin position="34"/>
        <end position="67"/>
    </location>
</feature>
<comment type="caution">
    <text evidence="2">The sequence shown here is derived from an EMBL/GenBank/DDBJ whole genome shotgun (WGS) entry which is preliminary data.</text>
</comment>
<dbReference type="Proteomes" id="UP001275084">
    <property type="component" value="Unassembled WGS sequence"/>
</dbReference>
<dbReference type="EMBL" id="JAUIQD010000005">
    <property type="protein sequence ID" value="KAK3349307.1"/>
    <property type="molecule type" value="Genomic_DNA"/>
</dbReference>
<evidence type="ECO:0000256" key="1">
    <source>
        <dbReference type="SAM" id="MobiDB-lite"/>
    </source>
</evidence>
<dbReference type="AlphaFoldDB" id="A0AAJ0HEF9"/>
<gene>
    <name evidence="2" type="ORF">B0T25DRAFT_238856</name>
</gene>